<dbReference type="HOGENOM" id="CLU_114135_0_0_0"/>
<proteinExistence type="predicted"/>
<dbReference type="EMBL" id="CP002467">
    <property type="protein sequence ID" value="ADV82604.1"/>
    <property type="molecule type" value="Genomic_DNA"/>
</dbReference>
<dbReference type="STRING" id="401053.AciPR4_1798"/>
<keyword evidence="2" id="KW-1185">Reference proteome</keyword>
<dbReference type="AlphaFoldDB" id="E8V4X6"/>
<evidence type="ECO:0000313" key="2">
    <source>
        <dbReference type="Proteomes" id="UP000006844"/>
    </source>
</evidence>
<evidence type="ECO:0000313" key="1">
    <source>
        <dbReference type="EMBL" id="ADV82604.1"/>
    </source>
</evidence>
<reference evidence="1 2" key="1">
    <citation type="journal article" date="2012" name="Stand. Genomic Sci.">
        <title>Complete genome sequence of Terriglobus saanensis type strain SP1PR4(T), an Acidobacteria from tundra soil.</title>
        <authorList>
            <person name="Rawat S.R."/>
            <person name="Mannisto M.K."/>
            <person name="Starovoytov V."/>
            <person name="Goodwin L."/>
            <person name="Nolan M."/>
            <person name="Hauser L."/>
            <person name="Land M."/>
            <person name="Davenport K.W."/>
            <person name="Woyke T."/>
            <person name="Haggblom M.M."/>
        </authorList>
    </citation>
    <scope>NUCLEOTIDE SEQUENCE</scope>
    <source>
        <strain evidence="2">ATCC BAA-1853 / DSM 23119 / SP1PR4</strain>
    </source>
</reference>
<name>E8V4X6_TERSS</name>
<gene>
    <name evidence="1" type="ordered locus">AciPR4_1798</name>
</gene>
<accession>E8V4X6</accession>
<dbReference type="KEGG" id="tsa:AciPR4_1798"/>
<protein>
    <submittedName>
        <fullName evidence="1">OmpA family protein</fullName>
    </submittedName>
</protein>
<dbReference type="Proteomes" id="UP000006844">
    <property type="component" value="Chromosome"/>
</dbReference>
<organism evidence="1 2">
    <name type="scientific">Terriglobus saanensis (strain ATCC BAA-1853 / DSM 23119 / SP1PR4)</name>
    <dbReference type="NCBI Taxonomy" id="401053"/>
    <lineage>
        <taxon>Bacteria</taxon>
        <taxon>Pseudomonadati</taxon>
        <taxon>Acidobacteriota</taxon>
        <taxon>Terriglobia</taxon>
        <taxon>Terriglobales</taxon>
        <taxon>Acidobacteriaceae</taxon>
        <taxon>Terriglobus</taxon>
    </lineage>
</organism>
<dbReference type="eggNOG" id="COG2885">
    <property type="taxonomic scope" value="Bacteria"/>
</dbReference>
<sequence length="196" mass="21233">MHLRWLLFGLLIFTMRVEAQAVLQQERPLNIGLGYVGTLSNAPPGTCGCFVLSGGFADVELPLPHRWSAVMELSGGHAGRVAGTSRGLSVVTLLAGPRWRQSSGARWSFYGEGLFGVARGFDAVFQSGTAFNDTATAFAFEAGGGVDLRLRKTVSVRFVRLDYLQSALPNGVDDRQRNLRFGSGVVFHFDTSGLHR</sequence>